<dbReference type="AlphaFoldDB" id="A0A0C7QD10"/>
<dbReference type="GO" id="GO:0016042">
    <property type="term" value="P:lipid catabolic process"/>
    <property type="evidence" value="ECO:0007669"/>
    <property type="project" value="UniProtKB-UniRule"/>
</dbReference>
<evidence type="ECO:0000256" key="2">
    <source>
        <dbReference type="PROSITE-ProRule" id="PRU01161"/>
    </source>
</evidence>
<keyword evidence="4" id="KW-0808">Transferase</keyword>
<dbReference type="EMBL" id="CEKZ01000014">
    <property type="protein sequence ID" value="CEQ04805.1"/>
    <property type="molecule type" value="Genomic_DNA"/>
</dbReference>
<feature type="short sequence motif" description="DGA/G" evidence="2">
    <location>
        <begin position="171"/>
        <end position="173"/>
    </location>
</feature>
<dbReference type="PANTHER" id="PTHR24138">
    <property type="entry name" value="INTRACELLLAR PHOSPHOLIPASE A FAMILY"/>
    <property type="match status" value="1"/>
</dbReference>
<protein>
    <submittedName>
        <fullName evidence="4">Acyl transferase/acyl hydrolase/lysophospholipase</fullName>
    </submittedName>
</protein>
<dbReference type="InterPro" id="IPR002641">
    <property type="entry name" value="PNPLA_dom"/>
</dbReference>
<gene>
    <name evidence="4" type="ORF">R28058_25231</name>
</gene>
<evidence type="ECO:0000259" key="3">
    <source>
        <dbReference type="PROSITE" id="PS51635"/>
    </source>
</evidence>
<feature type="short sequence motif" description="GXSXG" evidence="2">
    <location>
        <begin position="46"/>
        <end position="50"/>
    </location>
</feature>
<dbReference type="PROSITE" id="PS51635">
    <property type="entry name" value="PNPLA"/>
    <property type="match status" value="1"/>
</dbReference>
<dbReference type="Gene3D" id="3.40.1090.10">
    <property type="entry name" value="Cytosolic phospholipase A2 catalytic domain"/>
    <property type="match status" value="1"/>
</dbReference>
<proteinExistence type="predicted"/>
<feature type="active site" description="Nucleophile" evidence="2">
    <location>
        <position position="48"/>
    </location>
</feature>
<evidence type="ECO:0000313" key="4">
    <source>
        <dbReference type="EMBL" id="CEQ04805.1"/>
    </source>
</evidence>
<dbReference type="InterPro" id="IPR047156">
    <property type="entry name" value="Teg/CotR/CapV-like"/>
</dbReference>
<dbReference type="RefSeq" id="WP_055336796.1">
    <property type="nucleotide sequence ID" value="NZ_CDNF01000025.1"/>
</dbReference>
<keyword evidence="1 2" id="KW-0443">Lipid metabolism</keyword>
<keyword evidence="2 4" id="KW-0378">Hydrolase</keyword>
<dbReference type="GO" id="GO:0016787">
    <property type="term" value="F:hydrolase activity"/>
    <property type="evidence" value="ECO:0007669"/>
    <property type="project" value="UniProtKB-UniRule"/>
</dbReference>
<dbReference type="OrthoDB" id="9807112at2"/>
<dbReference type="Proteomes" id="UP000049127">
    <property type="component" value="Unassembled WGS sequence"/>
</dbReference>
<dbReference type="SUPFAM" id="SSF52151">
    <property type="entry name" value="FabD/lysophospholipase-like"/>
    <property type="match status" value="1"/>
</dbReference>
<dbReference type="PANTHER" id="PTHR24138:SF10">
    <property type="entry name" value="PHOSPHOLIPASE A2"/>
    <property type="match status" value="1"/>
</dbReference>
<keyword evidence="2" id="KW-0442">Lipid degradation</keyword>
<name>A0A0C7QD10_PARSO</name>
<dbReference type="Pfam" id="PF01734">
    <property type="entry name" value="Patatin"/>
    <property type="match status" value="1"/>
</dbReference>
<feature type="short sequence motif" description="GXGXXG" evidence="2">
    <location>
        <begin position="15"/>
        <end position="20"/>
    </location>
</feature>
<evidence type="ECO:0000256" key="1">
    <source>
        <dbReference type="ARBA" id="ARBA00023098"/>
    </source>
</evidence>
<dbReference type="GO" id="GO:0016740">
    <property type="term" value="F:transferase activity"/>
    <property type="evidence" value="ECO:0007669"/>
    <property type="project" value="UniProtKB-KW"/>
</dbReference>
<feature type="domain" description="PNPLA" evidence="3">
    <location>
        <begin position="11"/>
        <end position="184"/>
    </location>
</feature>
<accession>A0A0C7QD10</accession>
<dbReference type="InterPro" id="IPR016035">
    <property type="entry name" value="Acyl_Trfase/lysoPLipase"/>
</dbReference>
<sequence length="302" mass="33676">MFEDINNFNILAFDGGGIRGAISISILNRIQEHYPSILDKMSLIGGTSTGSFIAIGIAYGLTPKEILNIYTGDGGKQVFSKNSPGIIMSKYETDDLRNLLLTIFPKDLRLKDLSKFVVIPAFYLGENGDKWEPIFYNNLPGSDNENSRVIDVMLASSAAPVYFPIYNNHVDGGIIANDPSLVCLIHALDCGLAKSISNIKLISIGTGDLNKKISIEKSNWGAIDWIINKEVSYPIINLILESNSKFSQYCIKKTLDENYIRINPSIEKNIPLDDIKFIKELVEIGESYSIEKELEWIGQNWN</sequence>
<evidence type="ECO:0000313" key="5">
    <source>
        <dbReference type="Proteomes" id="UP000049127"/>
    </source>
</evidence>
<organism evidence="4 5">
    <name type="scientific">Paraclostridium sordellii</name>
    <name type="common">Clostridium sordellii</name>
    <dbReference type="NCBI Taxonomy" id="1505"/>
    <lineage>
        <taxon>Bacteria</taxon>
        <taxon>Bacillati</taxon>
        <taxon>Bacillota</taxon>
        <taxon>Clostridia</taxon>
        <taxon>Peptostreptococcales</taxon>
        <taxon>Peptostreptococcaceae</taxon>
        <taxon>Paraclostridium</taxon>
    </lineage>
</organism>
<reference evidence="4 5" key="1">
    <citation type="submission" date="2015-01" db="EMBL/GenBank/DDBJ databases">
        <authorList>
            <person name="Aslett A.Martin."/>
            <person name="De Silva Nishadi"/>
        </authorList>
    </citation>
    <scope>NUCLEOTIDE SEQUENCE [LARGE SCALE GENOMIC DNA]</scope>
    <source>
        <strain evidence="4 5">R28058</strain>
    </source>
</reference>
<feature type="active site" description="Proton acceptor" evidence="2">
    <location>
        <position position="171"/>
    </location>
</feature>